<proteinExistence type="predicted"/>
<dbReference type="EMBL" id="GBRH01232140">
    <property type="protein sequence ID" value="JAD65755.1"/>
    <property type="molecule type" value="Transcribed_RNA"/>
</dbReference>
<name>A0A0A9BX64_ARUDO</name>
<evidence type="ECO:0000313" key="1">
    <source>
        <dbReference type="EMBL" id="JAD65755.1"/>
    </source>
</evidence>
<accession>A0A0A9BX64</accession>
<reference evidence="1" key="1">
    <citation type="submission" date="2014-09" db="EMBL/GenBank/DDBJ databases">
        <authorList>
            <person name="Magalhaes I.L.F."/>
            <person name="Oliveira U."/>
            <person name="Santos F.R."/>
            <person name="Vidigal T.H.D.A."/>
            <person name="Brescovit A.D."/>
            <person name="Santos A.J."/>
        </authorList>
    </citation>
    <scope>NUCLEOTIDE SEQUENCE</scope>
    <source>
        <tissue evidence="1">Shoot tissue taken approximately 20 cm above the soil surface</tissue>
    </source>
</reference>
<protein>
    <submittedName>
        <fullName evidence="1">Uncharacterized protein</fullName>
    </submittedName>
</protein>
<reference evidence="1" key="2">
    <citation type="journal article" date="2015" name="Data Brief">
        <title>Shoot transcriptome of the giant reed, Arundo donax.</title>
        <authorList>
            <person name="Barrero R.A."/>
            <person name="Guerrero F.D."/>
            <person name="Moolhuijzen P."/>
            <person name="Goolsby J.A."/>
            <person name="Tidwell J."/>
            <person name="Bellgard S.E."/>
            <person name="Bellgard M.I."/>
        </authorList>
    </citation>
    <scope>NUCLEOTIDE SEQUENCE</scope>
    <source>
        <tissue evidence="1">Shoot tissue taken approximately 20 cm above the soil surface</tissue>
    </source>
</reference>
<sequence length="42" mass="4746">MALPQVARRYSNTHWQTFADITLVQSSPSNILSSQPLTFLII</sequence>
<organism evidence="1">
    <name type="scientific">Arundo donax</name>
    <name type="common">Giant reed</name>
    <name type="synonym">Donax arundinaceus</name>
    <dbReference type="NCBI Taxonomy" id="35708"/>
    <lineage>
        <taxon>Eukaryota</taxon>
        <taxon>Viridiplantae</taxon>
        <taxon>Streptophyta</taxon>
        <taxon>Embryophyta</taxon>
        <taxon>Tracheophyta</taxon>
        <taxon>Spermatophyta</taxon>
        <taxon>Magnoliopsida</taxon>
        <taxon>Liliopsida</taxon>
        <taxon>Poales</taxon>
        <taxon>Poaceae</taxon>
        <taxon>PACMAD clade</taxon>
        <taxon>Arundinoideae</taxon>
        <taxon>Arundineae</taxon>
        <taxon>Arundo</taxon>
    </lineage>
</organism>
<dbReference type="AlphaFoldDB" id="A0A0A9BX64"/>